<dbReference type="InterPro" id="IPR037914">
    <property type="entry name" value="SpoVT-AbrB_sf"/>
</dbReference>
<dbReference type="GO" id="GO:0003677">
    <property type="term" value="F:DNA binding"/>
    <property type="evidence" value="ECO:0007669"/>
    <property type="project" value="UniProtKB-UniRule"/>
</dbReference>
<dbReference type="Proteomes" id="UP000183605">
    <property type="component" value="Unassembled WGS sequence"/>
</dbReference>
<accession>A0A1J5AVQ6</accession>
<keyword evidence="1" id="KW-0238">DNA-binding</keyword>
<evidence type="ECO:0000313" key="4">
    <source>
        <dbReference type="Proteomes" id="UP000183605"/>
    </source>
</evidence>
<comment type="caution">
    <text evidence="3">The sequence shown here is derived from an EMBL/GenBank/DDBJ whole genome shotgun (WGS) entry which is preliminary data.</text>
</comment>
<dbReference type="EMBL" id="MNXQ01000045">
    <property type="protein sequence ID" value="OIP03205.1"/>
    <property type="molecule type" value="Genomic_DNA"/>
</dbReference>
<reference evidence="3 4" key="1">
    <citation type="journal article" date="2016" name="Environ. Microbiol.">
        <title>Genomic resolution of a cold subsurface aquifer community provides metabolic insights for novel microbes adapted to high CO concentrations.</title>
        <authorList>
            <person name="Probst A.J."/>
            <person name="Castelle C.J."/>
            <person name="Singh A."/>
            <person name="Brown C.T."/>
            <person name="Anantharaman K."/>
            <person name="Sharon I."/>
            <person name="Hug L.A."/>
            <person name="Burstein D."/>
            <person name="Emerson J.B."/>
            <person name="Thomas B.C."/>
            <person name="Banfield J.F."/>
        </authorList>
    </citation>
    <scope>NUCLEOTIDE SEQUENCE [LARGE SCALE GENOMIC DNA]</scope>
    <source>
        <strain evidence="3">CG2_30_44_31</strain>
    </source>
</reference>
<evidence type="ECO:0000259" key="2">
    <source>
        <dbReference type="PROSITE" id="PS51740"/>
    </source>
</evidence>
<proteinExistence type="predicted"/>
<sequence>MILDLSLLLYYSLHYMNSLQTYLLPVSEKGQVTIPIDIRRLLDVVNTNRVVAVVYGQKVLLKSPGLSLKQVYGSVKPIKKSFAQMRLIAKQERLRKYKQ</sequence>
<dbReference type="PROSITE" id="PS51740">
    <property type="entry name" value="SPOVT_ABRB"/>
    <property type="match status" value="1"/>
</dbReference>
<evidence type="ECO:0000313" key="3">
    <source>
        <dbReference type="EMBL" id="OIP03205.1"/>
    </source>
</evidence>
<organism evidence="3 4">
    <name type="scientific">Candidatus Beckwithbacteria bacterium CG2_30_44_31</name>
    <dbReference type="NCBI Taxonomy" id="1805035"/>
    <lineage>
        <taxon>Bacteria</taxon>
        <taxon>Candidatus Beckwithiibacteriota</taxon>
    </lineage>
</organism>
<feature type="domain" description="SpoVT-AbrB" evidence="2">
    <location>
        <begin position="21"/>
        <end position="66"/>
    </location>
</feature>
<gene>
    <name evidence="3" type="ORF">AUK18_02455</name>
</gene>
<protein>
    <recommendedName>
        <fullName evidence="2">SpoVT-AbrB domain-containing protein</fullName>
    </recommendedName>
</protein>
<name>A0A1J5AVQ6_9BACT</name>
<dbReference type="InterPro" id="IPR007159">
    <property type="entry name" value="SpoVT-AbrB_dom"/>
</dbReference>
<dbReference type="SUPFAM" id="SSF89447">
    <property type="entry name" value="AbrB/MazE/MraZ-like"/>
    <property type="match status" value="1"/>
</dbReference>
<dbReference type="AlphaFoldDB" id="A0A1J5AVQ6"/>
<evidence type="ECO:0000256" key="1">
    <source>
        <dbReference type="PROSITE-ProRule" id="PRU01076"/>
    </source>
</evidence>